<evidence type="ECO:0000313" key="5">
    <source>
        <dbReference type="Proteomes" id="UP001597109"/>
    </source>
</evidence>
<dbReference type="InterPro" id="IPR013655">
    <property type="entry name" value="PAS_fold_3"/>
</dbReference>
<dbReference type="NCBIfam" id="TIGR00229">
    <property type="entry name" value="sensory_box"/>
    <property type="match status" value="2"/>
</dbReference>
<dbReference type="NCBIfam" id="TIGR00254">
    <property type="entry name" value="GGDEF"/>
    <property type="match status" value="1"/>
</dbReference>
<name>A0ABW3L9K8_9BACL</name>
<keyword evidence="5" id="KW-1185">Reference proteome</keyword>
<feature type="domain" description="PAS" evidence="1">
    <location>
        <begin position="142"/>
        <end position="212"/>
    </location>
</feature>
<dbReference type="InterPro" id="IPR000014">
    <property type="entry name" value="PAS"/>
</dbReference>
<dbReference type="InterPro" id="IPR001610">
    <property type="entry name" value="PAC"/>
</dbReference>
<dbReference type="SMART" id="SM00267">
    <property type="entry name" value="GGDEF"/>
    <property type="match status" value="1"/>
</dbReference>
<keyword evidence="4" id="KW-0548">Nucleotidyltransferase</keyword>
<dbReference type="CDD" id="cd00130">
    <property type="entry name" value="PAS"/>
    <property type="match status" value="2"/>
</dbReference>
<dbReference type="EC" id="2.7.7.65" evidence="4"/>
<organism evidence="4 5">
    <name type="scientific">Metaplanococcus flavidus</name>
    <dbReference type="NCBI Taxonomy" id="569883"/>
    <lineage>
        <taxon>Bacteria</taxon>
        <taxon>Bacillati</taxon>
        <taxon>Bacillota</taxon>
        <taxon>Bacilli</taxon>
        <taxon>Bacillales</taxon>
        <taxon>Caryophanaceae</taxon>
        <taxon>Metaplanococcus</taxon>
    </lineage>
</organism>
<proteinExistence type="predicted"/>
<dbReference type="SUPFAM" id="SSF55073">
    <property type="entry name" value="Nucleotide cyclase"/>
    <property type="match status" value="1"/>
</dbReference>
<dbReference type="RefSeq" id="WP_144837982.1">
    <property type="nucleotide sequence ID" value="NZ_JBHTKI010000008.1"/>
</dbReference>
<dbReference type="CDD" id="cd01949">
    <property type="entry name" value="GGDEF"/>
    <property type="match status" value="1"/>
</dbReference>
<dbReference type="PROSITE" id="PS50112">
    <property type="entry name" value="PAS"/>
    <property type="match status" value="2"/>
</dbReference>
<dbReference type="Pfam" id="PF13426">
    <property type="entry name" value="PAS_9"/>
    <property type="match status" value="1"/>
</dbReference>
<dbReference type="SMART" id="SM00091">
    <property type="entry name" value="PAS"/>
    <property type="match status" value="2"/>
</dbReference>
<dbReference type="Pfam" id="PF00990">
    <property type="entry name" value="GGDEF"/>
    <property type="match status" value="1"/>
</dbReference>
<dbReference type="PANTHER" id="PTHR44757">
    <property type="entry name" value="DIGUANYLATE CYCLASE DGCP"/>
    <property type="match status" value="1"/>
</dbReference>
<comment type="caution">
    <text evidence="4">The sequence shown here is derived from an EMBL/GenBank/DDBJ whole genome shotgun (WGS) entry which is preliminary data.</text>
</comment>
<keyword evidence="4" id="KW-0808">Transferase</keyword>
<feature type="domain" description="GGDEF" evidence="3">
    <location>
        <begin position="423"/>
        <end position="555"/>
    </location>
</feature>
<dbReference type="Pfam" id="PF08448">
    <property type="entry name" value="PAS_4"/>
    <property type="match status" value="1"/>
</dbReference>
<reference evidence="5" key="1">
    <citation type="journal article" date="2019" name="Int. J. Syst. Evol. Microbiol.">
        <title>The Global Catalogue of Microorganisms (GCM) 10K type strain sequencing project: providing services to taxonomists for standard genome sequencing and annotation.</title>
        <authorList>
            <consortium name="The Broad Institute Genomics Platform"/>
            <consortium name="The Broad Institute Genome Sequencing Center for Infectious Disease"/>
            <person name="Wu L."/>
            <person name="Ma J."/>
        </authorList>
    </citation>
    <scope>NUCLEOTIDE SEQUENCE [LARGE SCALE GENOMIC DNA]</scope>
    <source>
        <strain evidence="5">CCUG 56756</strain>
    </source>
</reference>
<dbReference type="Gene3D" id="3.30.450.20">
    <property type="entry name" value="PAS domain"/>
    <property type="match status" value="3"/>
</dbReference>
<dbReference type="InterPro" id="IPR013656">
    <property type="entry name" value="PAS_4"/>
</dbReference>
<accession>A0ABW3L9K8</accession>
<dbReference type="GO" id="GO:0052621">
    <property type="term" value="F:diguanylate cyclase activity"/>
    <property type="evidence" value="ECO:0007669"/>
    <property type="project" value="UniProtKB-EC"/>
</dbReference>
<feature type="domain" description="PAC" evidence="2">
    <location>
        <begin position="339"/>
        <end position="391"/>
    </location>
</feature>
<dbReference type="PANTHER" id="PTHR44757:SF2">
    <property type="entry name" value="BIOFILM ARCHITECTURE MAINTENANCE PROTEIN MBAA"/>
    <property type="match status" value="1"/>
</dbReference>
<dbReference type="Pfam" id="PF08447">
    <property type="entry name" value="PAS_3"/>
    <property type="match status" value="1"/>
</dbReference>
<dbReference type="InterPro" id="IPR000700">
    <property type="entry name" value="PAS-assoc_C"/>
</dbReference>
<sequence>MIQGAESLSFEKALMDGVQEMVFIVRVEKGEFFYEFLNKSAMQKTELDESAIDKTFFETQTLEVAELVYSQYKKALESGNQIVYEDSYYDPAGNLLFSKTRLTPMLNDDGDCTHIFSIVQDITNEVEAKQESMEAWKKLEESRSYYHSLFEHNADAILTLDLNGHIRGANPVGLRLSGMAMEDLSGRRVLDFVVPEDRRRTLKNFRKAKNGFYTNFRITISQKNNSRLGVLVKFIPIKIREATTGFYLIVKDMRELDQMVEMYMESERNFRVIAENANDLIILINHRKEYLFISPSLETIFGFTPEEYKGKEPFHNIHPDDLNGLYSTLSSSIKSGEICKMRVRVAHKKGDWIWSELHGTPVFDDNNSYSHMVMIVRDVSLQKDYETKLEFFAYHDPLTGMPNRRFFQESLEKTLLDYHRKKKEFAVLLLDIDKFKGINDKWGHETGDAVIKEFGRRLQAGICKEDLAARLGGDEFIILLPGAENPESAMRVVEKIRKAMKLPWIFENAVLEISTSIGMTMPKPESTLSSILKEADKAMYEEKNYKKHYFDNDRL</sequence>
<dbReference type="InterPro" id="IPR035965">
    <property type="entry name" value="PAS-like_dom_sf"/>
</dbReference>
<protein>
    <submittedName>
        <fullName evidence="4">Diguanylate cyclase domain-containing protein</fullName>
        <ecNumber evidence="4">2.7.7.65</ecNumber>
    </submittedName>
</protein>
<dbReference type="SMART" id="SM00086">
    <property type="entry name" value="PAC"/>
    <property type="match status" value="2"/>
</dbReference>
<gene>
    <name evidence="4" type="ORF">ACFQ1X_07515</name>
</gene>
<dbReference type="SUPFAM" id="SSF55785">
    <property type="entry name" value="PYP-like sensor domain (PAS domain)"/>
    <property type="match status" value="3"/>
</dbReference>
<evidence type="ECO:0000259" key="3">
    <source>
        <dbReference type="PROSITE" id="PS50887"/>
    </source>
</evidence>
<dbReference type="Proteomes" id="UP001597109">
    <property type="component" value="Unassembled WGS sequence"/>
</dbReference>
<dbReference type="EMBL" id="JBHTKI010000008">
    <property type="protein sequence ID" value="MFD1031283.1"/>
    <property type="molecule type" value="Genomic_DNA"/>
</dbReference>
<evidence type="ECO:0000259" key="2">
    <source>
        <dbReference type="PROSITE" id="PS50113"/>
    </source>
</evidence>
<feature type="domain" description="PAC" evidence="2">
    <location>
        <begin position="82"/>
        <end position="134"/>
    </location>
</feature>
<dbReference type="InterPro" id="IPR052155">
    <property type="entry name" value="Biofilm_reg_signaling"/>
</dbReference>
<evidence type="ECO:0000313" key="4">
    <source>
        <dbReference type="EMBL" id="MFD1031283.1"/>
    </source>
</evidence>
<evidence type="ECO:0000259" key="1">
    <source>
        <dbReference type="PROSITE" id="PS50112"/>
    </source>
</evidence>
<dbReference type="PROSITE" id="PS50887">
    <property type="entry name" value="GGDEF"/>
    <property type="match status" value="1"/>
</dbReference>
<dbReference type="InterPro" id="IPR043128">
    <property type="entry name" value="Rev_trsase/Diguanyl_cyclase"/>
</dbReference>
<feature type="domain" description="PAS" evidence="1">
    <location>
        <begin position="266"/>
        <end position="336"/>
    </location>
</feature>
<dbReference type="InterPro" id="IPR000160">
    <property type="entry name" value="GGDEF_dom"/>
</dbReference>
<dbReference type="PROSITE" id="PS50113">
    <property type="entry name" value="PAC"/>
    <property type="match status" value="2"/>
</dbReference>
<dbReference type="Gene3D" id="3.30.70.270">
    <property type="match status" value="1"/>
</dbReference>
<dbReference type="InterPro" id="IPR029787">
    <property type="entry name" value="Nucleotide_cyclase"/>
</dbReference>